<keyword evidence="1" id="KW-0472">Membrane</keyword>
<dbReference type="Proteomes" id="UP001463665">
    <property type="component" value="Chromosome"/>
</dbReference>
<evidence type="ECO:0008006" key="4">
    <source>
        <dbReference type="Google" id="ProtNLM"/>
    </source>
</evidence>
<feature type="transmembrane region" description="Helical" evidence="1">
    <location>
        <begin position="138"/>
        <end position="170"/>
    </location>
</feature>
<accession>A0AAU6WV78</accession>
<evidence type="ECO:0000256" key="1">
    <source>
        <dbReference type="SAM" id="Phobius"/>
    </source>
</evidence>
<feature type="transmembrane region" description="Helical" evidence="1">
    <location>
        <begin position="95"/>
        <end position="118"/>
    </location>
</feature>
<dbReference type="AlphaFoldDB" id="A0AAU6WV78"/>
<organism evidence="2 3">
    <name type="scientific">Chryseobacterium endophyticum</name>
    <dbReference type="NCBI Taxonomy" id="1854762"/>
    <lineage>
        <taxon>Bacteria</taxon>
        <taxon>Pseudomonadati</taxon>
        <taxon>Bacteroidota</taxon>
        <taxon>Flavobacteriia</taxon>
        <taxon>Flavobacteriales</taxon>
        <taxon>Weeksellaceae</taxon>
        <taxon>Chryseobacterium group</taxon>
        <taxon>Chryseobacterium</taxon>
    </lineage>
</organism>
<evidence type="ECO:0000313" key="3">
    <source>
        <dbReference type="Proteomes" id="UP001463665"/>
    </source>
</evidence>
<keyword evidence="3" id="KW-1185">Reference proteome</keyword>
<dbReference type="EMBL" id="CP154834">
    <property type="protein sequence ID" value="XAO76374.1"/>
    <property type="molecule type" value="Genomic_DNA"/>
</dbReference>
<gene>
    <name evidence="2" type="ORF">AAFP95_11815</name>
</gene>
<keyword evidence="1" id="KW-1133">Transmembrane helix</keyword>
<feature type="transmembrane region" description="Helical" evidence="1">
    <location>
        <begin position="257"/>
        <end position="278"/>
    </location>
</feature>
<sequence>MGRKLLLIGLYLYALLFSVGRTLRLPNKWSESHWMMDYRFGFIKRGLAGEIFGWFCKKDEFSILILSAVILLLLSVFMIGIAFKETIKRENSFYRILFFLIFFLSQYIVFSAHLIGYLDHVVFLLTLAVIYLIRKNKVLPASLIATFSVFIHEISLFLMLPVSVFALFVFQNARVPFLFKSIFSKEIIRKMTLFLIFPFLAIAFISFFHEHDGTDYAGVVFNYLKGLPFIPEKVAQSVTSGYTQSFSLSFQEQHEYFIQRVFISKATIFYGIPMLFYYG</sequence>
<feature type="transmembrane region" description="Helical" evidence="1">
    <location>
        <begin position="191"/>
        <end position="209"/>
    </location>
</feature>
<proteinExistence type="predicted"/>
<feature type="transmembrane region" description="Helical" evidence="1">
    <location>
        <begin position="61"/>
        <end position="83"/>
    </location>
</feature>
<evidence type="ECO:0000313" key="2">
    <source>
        <dbReference type="EMBL" id="XAO76374.1"/>
    </source>
</evidence>
<keyword evidence="1" id="KW-0812">Transmembrane</keyword>
<reference evidence="2 3" key="1">
    <citation type="submission" date="2024-04" db="EMBL/GenBank/DDBJ databases">
        <title>Genome sequencing and assembly of rice foliar adapted Chryseobacterium endophyticum OsEnb-ALM-A6.</title>
        <authorList>
            <person name="Kumar S."/>
            <person name="Javed M."/>
            <person name="Chouhan V."/>
            <person name="Charishma K."/>
            <person name="Patel A."/>
            <person name="Kumar M."/>
            <person name="Sahu K.P."/>
            <person name="Kumar A."/>
        </authorList>
    </citation>
    <scope>NUCLEOTIDE SEQUENCE [LARGE SCALE GENOMIC DNA]</scope>
    <source>
        <strain evidence="2 3">OsEnb-ALM-A6</strain>
    </source>
</reference>
<name>A0AAU6WV78_9FLAO</name>
<dbReference type="RefSeq" id="WP_345767734.1">
    <property type="nucleotide sequence ID" value="NZ_CP154834.1"/>
</dbReference>
<protein>
    <recommendedName>
        <fullName evidence="4">EpsG family protein</fullName>
    </recommendedName>
</protein>